<feature type="region of interest" description="Disordered" evidence="1">
    <location>
        <begin position="412"/>
        <end position="433"/>
    </location>
</feature>
<feature type="region of interest" description="Disordered" evidence="1">
    <location>
        <begin position="853"/>
        <end position="914"/>
    </location>
</feature>
<reference evidence="2" key="1">
    <citation type="submission" date="2017-09" db="EMBL/GenBank/DDBJ databases">
        <title>Contemporary evolution of a Lepidopteran species, Heliothis virescens, in response to modern agricultural practices.</title>
        <authorList>
            <person name="Fritz M.L."/>
            <person name="Deyonke A.M."/>
            <person name="Papanicolaou A."/>
            <person name="Micinski S."/>
            <person name="Westbrook J."/>
            <person name="Gould F."/>
        </authorList>
    </citation>
    <scope>NUCLEOTIDE SEQUENCE [LARGE SCALE GENOMIC DNA]</scope>
    <source>
        <strain evidence="2">HvINT-</strain>
        <tissue evidence="2">Whole body</tissue>
    </source>
</reference>
<sequence length="914" mass="98495">MRGVVSIETNQSNTDDGEVDENYCDAPSSTDNSDNEGVNHEANGDSDNADNESSNNENDPPIANALRNPDFNVVHVDRIDDADNRGRDSDNEEEEAHSNSQPQEYDWNYAEQDSISDSDDYDWNFGCEEDQAGTNNSSQNTNTTTQTTSAVRSSDYTDSASANQGEKPNDSKDPMDPKDPNNQKDLNEKIEKKDETKDEPSDQVDINDHSSTSDELAKTENDNLKLFHNLELDESKNAESGSMGSTDNPMNAFSLSATQNDQTITDENKMSNDAAKDTSELKFGSTSHDCGRGAIRRTVQSSNRGRDIVNSTSRTAIRKSNQYYSADKKSSFGDPDDYSLRSFEQDYNYADYINICASSYTASNPIESDNFSGYRSPNLSRYGNLNSPGFGDSGEQSYEAEHSAVIETPVNPEHGTIQMPTYSTSDTSYSDGGNPTSLSFGSPVSPSHGIQHTSSDFNTSGYDVPGWLDHRAPYSSPYEGPRSLVYAAPEISNYNTNMPKYSSSRSPQNTGVGPSGFFAPGSSTYDVSASSRYGVSGLTGYVPPRSSNYEVPVSRQYNVPGYSTYGPSPSPSWTSGSSGSEYSALAPSGYSAPISASYGAPELFDYRTSNSYAYSTQSTPVYDAPGYYSYSADYSSFGCCNIGSSGYSASMSPGYNISGSAGYCPSMLPTYSTPHSSSCSASLAPDYGTPHATHRAGYNIPPTPVYRNPGSSGYGISNLSVCVPVPSDYGPPPFSGFGASRSTRHDISRALRYGVSSMPGISPSGVGLGLLAKFNEEIKCGNKANKRDHKAFNRGQRENIANYPVSMFDLGTGPPAGTEYRGFGLIAEATAHDQGAGPVPGPGYGRGRPIRRGRSQMSGPIVPLQEIGNNRGQFGQRPLIEEIHEPGFELGAEPEQTGRGRGRGRGRRENRDGN</sequence>
<protein>
    <submittedName>
        <fullName evidence="2">Uncharacterized protein</fullName>
    </submittedName>
</protein>
<evidence type="ECO:0000313" key="2">
    <source>
        <dbReference type="EMBL" id="PCG75512.1"/>
    </source>
</evidence>
<comment type="caution">
    <text evidence="2">The sequence shown here is derived from an EMBL/GenBank/DDBJ whole genome shotgun (WGS) entry which is preliminary data.</text>
</comment>
<evidence type="ECO:0000256" key="1">
    <source>
        <dbReference type="SAM" id="MobiDB-lite"/>
    </source>
</evidence>
<accession>A0A2A4JVV2</accession>
<feature type="compositionally biased region" description="Acidic residues" evidence="1">
    <location>
        <begin position="114"/>
        <end position="131"/>
    </location>
</feature>
<dbReference type="STRING" id="7102.A0A2A4JVV2"/>
<feature type="region of interest" description="Disordered" evidence="1">
    <location>
        <begin position="1"/>
        <end position="253"/>
    </location>
</feature>
<proteinExistence type="predicted"/>
<feature type="compositionally biased region" description="Polar residues" evidence="1">
    <location>
        <begin position="150"/>
        <end position="166"/>
    </location>
</feature>
<dbReference type="AlphaFoldDB" id="A0A2A4JVV2"/>
<feature type="compositionally biased region" description="Basic and acidic residues" evidence="1">
    <location>
        <begin position="167"/>
        <end position="237"/>
    </location>
</feature>
<feature type="compositionally biased region" description="Basic and acidic residues" evidence="1">
    <location>
        <begin position="75"/>
        <end position="89"/>
    </location>
</feature>
<feature type="compositionally biased region" description="Polar residues" evidence="1">
    <location>
        <begin position="238"/>
        <end position="253"/>
    </location>
</feature>
<gene>
    <name evidence="2" type="ORF">B5V51_11525</name>
</gene>
<feature type="compositionally biased region" description="Low complexity" evidence="1">
    <location>
        <begin position="134"/>
        <end position="149"/>
    </location>
</feature>
<dbReference type="EMBL" id="NWSH01000582">
    <property type="protein sequence ID" value="PCG75512.1"/>
    <property type="molecule type" value="Genomic_DNA"/>
</dbReference>
<feature type="compositionally biased region" description="Low complexity" evidence="1">
    <location>
        <begin position="421"/>
        <end position="431"/>
    </location>
</feature>
<name>A0A2A4JVV2_HELVI</name>
<organism evidence="2">
    <name type="scientific">Heliothis virescens</name>
    <name type="common">Tobacco budworm moth</name>
    <dbReference type="NCBI Taxonomy" id="7102"/>
    <lineage>
        <taxon>Eukaryota</taxon>
        <taxon>Metazoa</taxon>
        <taxon>Ecdysozoa</taxon>
        <taxon>Arthropoda</taxon>
        <taxon>Hexapoda</taxon>
        <taxon>Insecta</taxon>
        <taxon>Pterygota</taxon>
        <taxon>Neoptera</taxon>
        <taxon>Endopterygota</taxon>
        <taxon>Lepidoptera</taxon>
        <taxon>Glossata</taxon>
        <taxon>Ditrysia</taxon>
        <taxon>Noctuoidea</taxon>
        <taxon>Noctuidae</taxon>
        <taxon>Heliothinae</taxon>
        <taxon>Heliothis</taxon>
    </lineage>
</organism>
<feature type="compositionally biased region" description="Polar residues" evidence="1">
    <location>
        <begin position="27"/>
        <end position="36"/>
    </location>
</feature>